<name>A0A2Z6MKK2_TRISU</name>
<gene>
    <name evidence="5" type="ORF">TSUD_152470</name>
</gene>
<proteinExistence type="predicted"/>
<evidence type="ECO:0000313" key="5">
    <source>
        <dbReference type="EMBL" id="GAU32798.1"/>
    </source>
</evidence>
<sequence length="179" mass="19444">MMRQCILGSAVLVIALSVFSSLFNFTQAQPQTAKATTDPYEAGAINSIFSKWRILDKVDNTQWNISGEICSGAAIDTTTTIDDGTYNPFIKCDCSFNKKTTCRITALNLAQNYLTGSLPPAIGNLTRMQYMSFGINALSGELPKELGNLTQLISLAFGSNKLTGSLPYELGKLVKLEQL</sequence>
<dbReference type="Pfam" id="PF00560">
    <property type="entry name" value="LRR_1"/>
    <property type="match status" value="1"/>
</dbReference>
<dbReference type="PANTHER" id="PTHR48006:SF62">
    <property type="entry name" value="LEUCINE-RICH REPEAT TRANSMEMBRANE PROTEIN KINASE"/>
    <property type="match status" value="1"/>
</dbReference>
<protein>
    <recommendedName>
        <fullName evidence="7">Leucine-rich repeat-containing N-terminal plant-type domain-containing protein</fullName>
    </recommendedName>
</protein>
<dbReference type="AlphaFoldDB" id="A0A2Z6MKK2"/>
<feature type="chain" id="PRO_5016402675" description="Leucine-rich repeat-containing N-terminal plant-type domain-containing protein" evidence="4">
    <location>
        <begin position="29"/>
        <end position="179"/>
    </location>
</feature>
<comment type="subcellular location">
    <subcellularLocation>
        <location evidence="1">Membrane</location>
        <topology evidence="1">Single-pass type I membrane protein</topology>
    </subcellularLocation>
</comment>
<dbReference type="InterPro" id="IPR001611">
    <property type="entry name" value="Leu-rich_rpt"/>
</dbReference>
<keyword evidence="4" id="KW-0732">Signal</keyword>
<keyword evidence="6" id="KW-1185">Reference proteome</keyword>
<keyword evidence="3" id="KW-0677">Repeat</keyword>
<dbReference type="InterPro" id="IPR051824">
    <property type="entry name" value="LRR_Rcpt-Like_S/T_Kinase"/>
</dbReference>
<dbReference type="OrthoDB" id="676979at2759"/>
<dbReference type="Proteomes" id="UP000242715">
    <property type="component" value="Unassembled WGS sequence"/>
</dbReference>
<evidence type="ECO:0000256" key="2">
    <source>
        <dbReference type="ARBA" id="ARBA00022614"/>
    </source>
</evidence>
<evidence type="ECO:0000256" key="4">
    <source>
        <dbReference type="SAM" id="SignalP"/>
    </source>
</evidence>
<keyword evidence="2" id="KW-0433">Leucine-rich repeat</keyword>
<evidence type="ECO:0000256" key="1">
    <source>
        <dbReference type="ARBA" id="ARBA00004479"/>
    </source>
</evidence>
<reference evidence="6" key="1">
    <citation type="journal article" date="2017" name="Front. Plant Sci.">
        <title>Climate Clever Clovers: New Paradigm to Reduce the Environmental Footprint of Ruminants by Breeding Low Methanogenic Forages Utilizing Haplotype Variation.</title>
        <authorList>
            <person name="Kaur P."/>
            <person name="Appels R."/>
            <person name="Bayer P.E."/>
            <person name="Keeble-Gagnere G."/>
            <person name="Wang J."/>
            <person name="Hirakawa H."/>
            <person name="Shirasawa K."/>
            <person name="Vercoe P."/>
            <person name="Stefanova K."/>
            <person name="Durmic Z."/>
            <person name="Nichols P."/>
            <person name="Revell C."/>
            <person name="Isobe S.N."/>
            <person name="Edwards D."/>
            <person name="Erskine W."/>
        </authorList>
    </citation>
    <scope>NUCLEOTIDE SEQUENCE [LARGE SCALE GENOMIC DNA]</scope>
    <source>
        <strain evidence="6">cv. Daliak</strain>
    </source>
</reference>
<evidence type="ECO:0008006" key="7">
    <source>
        <dbReference type="Google" id="ProtNLM"/>
    </source>
</evidence>
<dbReference type="FunFam" id="3.80.10.10:FF:000383">
    <property type="entry name" value="Leucine-rich repeat receptor protein kinase EMS1"/>
    <property type="match status" value="1"/>
</dbReference>
<dbReference type="Gene3D" id="3.80.10.10">
    <property type="entry name" value="Ribonuclease Inhibitor"/>
    <property type="match status" value="1"/>
</dbReference>
<evidence type="ECO:0000256" key="3">
    <source>
        <dbReference type="ARBA" id="ARBA00022737"/>
    </source>
</evidence>
<accession>A0A2Z6MKK2</accession>
<dbReference type="PANTHER" id="PTHR48006">
    <property type="entry name" value="LEUCINE-RICH REPEAT-CONTAINING PROTEIN DDB_G0281931-RELATED"/>
    <property type="match status" value="1"/>
</dbReference>
<dbReference type="GO" id="GO:0005886">
    <property type="term" value="C:plasma membrane"/>
    <property type="evidence" value="ECO:0007669"/>
    <property type="project" value="TreeGrafter"/>
</dbReference>
<organism evidence="5 6">
    <name type="scientific">Trifolium subterraneum</name>
    <name type="common">Subterranean clover</name>
    <dbReference type="NCBI Taxonomy" id="3900"/>
    <lineage>
        <taxon>Eukaryota</taxon>
        <taxon>Viridiplantae</taxon>
        <taxon>Streptophyta</taxon>
        <taxon>Embryophyta</taxon>
        <taxon>Tracheophyta</taxon>
        <taxon>Spermatophyta</taxon>
        <taxon>Magnoliopsida</taxon>
        <taxon>eudicotyledons</taxon>
        <taxon>Gunneridae</taxon>
        <taxon>Pentapetalae</taxon>
        <taxon>rosids</taxon>
        <taxon>fabids</taxon>
        <taxon>Fabales</taxon>
        <taxon>Fabaceae</taxon>
        <taxon>Papilionoideae</taxon>
        <taxon>50 kb inversion clade</taxon>
        <taxon>NPAAA clade</taxon>
        <taxon>Hologalegina</taxon>
        <taxon>IRL clade</taxon>
        <taxon>Trifolieae</taxon>
        <taxon>Trifolium</taxon>
    </lineage>
</organism>
<evidence type="ECO:0000313" key="6">
    <source>
        <dbReference type="Proteomes" id="UP000242715"/>
    </source>
</evidence>
<dbReference type="EMBL" id="DF973505">
    <property type="protein sequence ID" value="GAU32798.1"/>
    <property type="molecule type" value="Genomic_DNA"/>
</dbReference>
<dbReference type="InterPro" id="IPR032675">
    <property type="entry name" value="LRR_dom_sf"/>
</dbReference>
<dbReference type="SUPFAM" id="SSF52058">
    <property type="entry name" value="L domain-like"/>
    <property type="match status" value="1"/>
</dbReference>
<feature type="signal peptide" evidence="4">
    <location>
        <begin position="1"/>
        <end position="28"/>
    </location>
</feature>